<keyword evidence="4" id="KW-1185">Reference proteome</keyword>
<dbReference type="InParanoid" id="T1FI60"/>
<evidence type="ECO:0000256" key="1">
    <source>
        <dbReference type="SAM" id="SignalP"/>
    </source>
</evidence>
<dbReference type="EMBL" id="AMQM01008190">
    <property type="status" value="NOT_ANNOTATED_CDS"/>
    <property type="molecule type" value="Genomic_DNA"/>
</dbReference>
<evidence type="ECO:0000313" key="4">
    <source>
        <dbReference type="Proteomes" id="UP000015101"/>
    </source>
</evidence>
<protein>
    <submittedName>
        <fullName evidence="2 3">Uncharacterized protein</fullName>
    </submittedName>
</protein>
<dbReference type="EnsemblMetazoa" id="HelroT182419">
    <property type="protein sequence ID" value="HelroP182419"/>
    <property type="gene ID" value="HelroG182419"/>
</dbReference>
<organism evidence="3 4">
    <name type="scientific">Helobdella robusta</name>
    <name type="common">Californian leech</name>
    <dbReference type="NCBI Taxonomy" id="6412"/>
    <lineage>
        <taxon>Eukaryota</taxon>
        <taxon>Metazoa</taxon>
        <taxon>Spiralia</taxon>
        <taxon>Lophotrochozoa</taxon>
        <taxon>Annelida</taxon>
        <taxon>Clitellata</taxon>
        <taxon>Hirudinea</taxon>
        <taxon>Rhynchobdellida</taxon>
        <taxon>Glossiphoniidae</taxon>
        <taxon>Helobdella</taxon>
    </lineage>
</organism>
<dbReference type="KEGG" id="hro:HELRODRAFT_182419"/>
<dbReference type="GeneID" id="20208509"/>
<evidence type="ECO:0000313" key="3">
    <source>
        <dbReference type="EnsemblMetazoa" id="HelroP182419"/>
    </source>
</evidence>
<dbReference type="AlphaFoldDB" id="T1FI60"/>
<evidence type="ECO:0000313" key="2">
    <source>
        <dbReference type="EMBL" id="ESN90949.1"/>
    </source>
</evidence>
<dbReference type="CTD" id="20208509"/>
<dbReference type="Proteomes" id="UP000015101">
    <property type="component" value="Unassembled WGS sequence"/>
</dbReference>
<reference evidence="4" key="1">
    <citation type="submission" date="2012-12" db="EMBL/GenBank/DDBJ databases">
        <authorList>
            <person name="Hellsten U."/>
            <person name="Grimwood J."/>
            <person name="Chapman J.A."/>
            <person name="Shapiro H."/>
            <person name="Aerts A."/>
            <person name="Otillar R.P."/>
            <person name="Terry A.Y."/>
            <person name="Boore J.L."/>
            <person name="Simakov O."/>
            <person name="Marletaz F."/>
            <person name="Cho S.-J."/>
            <person name="Edsinger-Gonzales E."/>
            <person name="Havlak P."/>
            <person name="Kuo D.-H."/>
            <person name="Larsson T."/>
            <person name="Lv J."/>
            <person name="Arendt D."/>
            <person name="Savage R."/>
            <person name="Osoegawa K."/>
            <person name="de Jong P."/>
            <person name="Lindberg D.R."/>
            <person name="Seaver E.C."/>
            <person name="Weisblat D.A."/>
            <person name="Putnam N.H."/>
            <person name="Grigoriev I.V."/>
            <person name="Rokhsar D.S."/>
        </authorList>
    </citation>
    <scope>NUCLEOTIDE SEQUENCE</scope>
</reference>
<dbReference type="RefSeq" id="XP_009030933.1">
    <property type="nucleotide sequence ID" value="XM_009032685.1"/>
</dbReference>
<keyword evidence="1" id="KW-0732">Signal</keyword>
<proteinExistence type="predicted"/>
<sequence length="231" mass="26296">MLIAPSLMVTMLMLAAKAVDLKESYLRLGASWSLEFSIEKPMESLHVKLQLLDDNNEPYELKFDEMLKLPHTFVQITGVKNEPHEYKFGITEVGFEHVGVYEIKSTINELIVIGNSTIELVKVDDATMELAMEITYRRFDKSDGRNAPIFSCDSKQFQKSFCKSGLRTETCSVRTFYSSGERLPRRCEIAFDKWDYFKAFEKKLSNIGASFKIGQFSTIAIVAMVLRAALS</sequence>
<feature type="chain" id="PRO_5010980643" evidence="1">
    <location>
        <begin position="19"/>
        <end position="231"/>
    </location>
</feature>
<dbReference type="EMBL" id="KB097736">
    <property type="protein sequence ID" value="ESN90949.1"/>
    <property type="molecule type" value="Genomic_DNA"/>
</dbReference>
<feature type="signal peptide" evidence="1">
    <location>
        <begin position="1"/>
        <end position="18"/>
    </location>
</feature>
<gene>
    <name evidence="3" type="primary">20208509</name>
    <name evidence="2" type="ORF">HELRODRAFT_182419</name>
</gene>
<accession>T1FI60</accession>
<reference evidence="2 4" key="2">
    <citation type="journal article" date="2013" name="Nature">
        <title>Insights into bilaterian evolution from three spiralian genomes.</title>
        <authorList>
            <person name="Simakov O."/>
            <person name="Marletaz F."/>
            <person name="Cho S.J."/>
            <person name="Edsinger-Gonzales E."/>
            <person name="Havlak P."/>
            <person name="Hellsten U."/>
            <person name="Kuo D.H."/>
            <person name="Larsson T."/>
            <person name="Lv J."/>
            <person name="Arendt D."/>
            <person name="Savage R."/>
            <person name="Osoegawa K."/>
            <person name="de Jong P."/>
            <person name="Grimwood J."/>
            <person name="Chapman J.A."/>
            <person name="Shapiro H."/>
            <person name="Aerts A."/>
            <person name="Otillar R.P."/>
            <person name="Terry A.Y."/>
            <person name="Boore J.L."/>
            <person name="Grigoriev I.V."/>
            <person name="Lindberg D.R."/>
            <person name="Seaver E.C."/>
            <person name="Weisblat D.A."/>
            <person name="Putnam N.H."/>
            <person name="Rokhsar D.S."/>
        </authorList>
    </citation>
    <scope>NUCLEOTIDE SEQUENCE</scope>
</reference>
<dbReference type="HOGENOM" id="CLU_1200981_0_0_1"/>
<name>T1FI60_HELRO</name>
<reference evidence="3" key="3">
    <citation type="submission" date="2015-06" db="UniProtKB">
        <authorList>
            <consortium name="EnsemblMetazoa"/>
        </authorList>
    </citation>
    <scope>IDENTIFICATION</scope>
</reference>